<dbReference type="Pfam" id="PF01527">
    <property type="entry name" value="HTH_Tnp_1"/>
    <property type="match status" value="1"/>
</dbReference>
<dbReference type="InterPro" id="IPR002514">
    <property type="entry name" value="Transposase_8"/>
</dbReference>
<gene>
    <name evidence="2" type="ORF">INS90_06125</name>
</gene>
<dbReference type="GO" id="GO:0003677">
    <property type="term" value="F:DNA binding"/>
    <property type="evidence" value="ECO:0007669"/>
    <property type="project" value="InterPro"/>
</dbReference>
<evidence type="ECO:0000256" key="1">
    <source>
        <dbReference type="SAM" id="MobiDB-lite"/>
    </source>
</evidence>
<dbReference type="SUPFAM" id="SSF46689">
    <property type="entry name" value="Homeodomain-like"/>
    <property type="match status" value="1"/>
</dbReference>
<dbReference type="GO" id="GO:0006313">
    <property type="term" value="P:DNA transposition"/>
    <property type="evidence" value="ECO:0007669"/>
    <property type="project" value="InterPro"/>
</dbReference>
<sequence>MALVESGMSRRQVCADLGISRSSLQKWITDARLQAHGMSPSNDPEVAKEMSAALKPIRELEARKRSPARRSSLLEPGGDSPKKIFVGRGKTDRSRKGNLGRWRLGY</sequence>
<reference evidence="2 3" key="1">
    <citation type="submission" date="2020-10" db="EMBL/GenBank/DDBJ databases">
        <title>Trueperella pecoris sp. nov. isolated from bovine and porcine specimens.</title>
        <authorList>
            <person name="Schoenecker L."/>
            <person name="Schnydrig P."/>
            <person name="Brodard I."/>
            <person name="Thomann A."/>
            <person name="Hemphill A."/>
            <person name="Rodriguez-Campos S."/>
            <person name="Perreten V."/>
            <person name="Jores J."/>
            <person name="Kittl S."/>
        </authorList>
    </citation>
    <scope>NUCLEOTIDE SEQUENCE [LARGE SCALE GENOMIC DNA]</scope>
    <source>
        <strain evidence="2 3">19OD0592</strain>
    </source>
</reference>
<feature type="region of interest" description="Disordered" evidence="1">
    <location>
        <begin position="58"/>
        <end position="106"/>
    </location>
</feature>
<protein>
    <submittedName>
        <fullName evidence="2">Transposase</fullName>
    </submittedName>
</protein>
<dbReference type="InterPro" id="IPR009057">
    <property type="entry name" value="Homeodomain-like_sf"/>
</dbReference>
<dbReference type="Gene3D" id="1.10.10.60">
    <property type="entry name" value="Homeodomain-like"/>
    <property type="match status" value="1"/>
</dbReference>
<organism evidence="2 3">
    <name type="scientific">Trueperella pecoris</name>
    <dbReference type="NCBI Taxonomy" id="2733571"/>
    <lineage>
        <taxon>Bacteria</taxon>
        <taxon>Bacillati</taxon>
        <taxon>Actinomycetota</taxon>
        <taxon>Actinomycetes</taxon>
        <taxon>Actinomycetales</taxon>
        <taxon>Actinomycetaceae</taxon>
        <taxon>Trueperella</taxon>
    </lineage>
</organism>
<evidence type="ECO:0000313" key="2">
    <source>
        <dbReference type="EMBL" id="QOR46875.1"/>
    </source>
</evidence>
<evidence type="ECO:0000313" key="3">
    <source>
        <dbReference type="Proteomes" id="UP000594961"/>
    </source>
</evidence>
<dbReference type="AlphaFoldDB" id="A0A7M1QZZ8"/>
<dbReference type="EMBL" id="CP063212">
    <property type="protein sequence ID" value="QOR46875.1"/>
    <property type="molecule type" value="Genomic_DNA"/>
</dbReference>
<dbReference type="Proteomes" id="UP000594961">
    <property type="component" value="Chromosome"/>
</dbReference>
<accession>A0A7M1QZZ8</accession>
<proteinExistence type="predicted"/>
<name>A0A7M1QZZ8_9ACTO</name>
<dbReference type="GO" id="GO:0004803">
    <property type="term" value="F:transposase activity"/>
    <property type="evidence" value="ECO:0007669"/>
    <property type="project" value="InterPro"/>
</dbReference>